<evidence type="ECO:0000313" key="1">
    <source>
        <dbReference type="EMBL" id="GEX88931.1"/>
    </source>
</evidence>
<protein>
    <submittedName>
        <fullName evidence="1">Uncharacterized protein</fullName>
    </submittedName>
</protein>
<name>A0A699HGF9_TANCI</name>
<sequence length="95" mass="10798">MRFWFVQEITEEEGLLKLIHDPCDDLKRKSARHCVLIHEMEALGEHGLGVNSLECLKQTHVRETDKLVALTDAMAKTLAGIHEKEGHVARIDLND</sequence>
<gene>
    <name evidence="1" type="ORF">Tci_360906</name>
</gene>
<proteinExistence type="predicted"/>
<organism evidence="1">
    <name type="scientific">Tanacetum cinerariifolium</name>
    <name type="common">Dalmatian daisy</name>
    <name type="synonym">Chrysanthemum cinerariifolium</name>
    <dbReference type="NCBI Taxonomy" id="118510"/>
    <lineage>
        <taxon>Eukaryota</taxon>
        <taxon>Viridiplantae</taxon>
        <taxon>Streptophyta</taxon>
        <taxon>Embryophyta</taxon>
        <taxon>Tracheophyta</taxon>
        <taxon>Spermatophyta</taxon>
        <taxon>Magnoliopsida</taxon>
        <taxon>eudicotyledons</taxon>
        <taxon>Gunneridae</taxon>
        <taxon>Pentapetalae</taxon>
        <taxon>asterids</taxon>
        <taxon>campanulids</taxon>
        <taxon>Asterales</taxon>
        <taxon>Asteraceae</taxon>
        <taxon>Asteroideae</taxon>
        <taxon>Anthemideae</taxon>
        <taxon>Anthemidinae</taxon>
        <taxon>Tanacetum</taxon>
    </lineage>
</organism>
<dbReference type="AlphaFoldDB" id="A0A699HGF9"/>
<reference evidence="1" key="1">
    <citation type="journal article" date="2019" name="Sci. Rep.">
        <title>Draft genome of Tanacetum cinerariifolium, the natural source of mosquito coil.</title>
        <authorList>
            <person name="Yamashiro T."/>
            <person name="Shiraishi A."/>
            <person name="Satake H."/>
            <person name="Nakayama K."/>
        </authorList>
    </citation>
    <scope>NUCLEOTIDE SEQUENCE</scope>
</reference>
<accession>A0A699HGF9</accession>
<comment type="caution">
    <text evidence="1">The sequence shown here is derived from an EMBL/GenBank/DDBJ whole genome shotgun (WGS) entry which is preliminary data.</text>
</comment>
<dbReference type="EMBL" id="BKCJ010136911">
    <property type="protein sequence ID" value="GEX88931.1"/>
    <property type="molecule type" value="Genomic_DNA"/>
</dbReference>